<dbReference type="OrthoDB" id="9813368at2"/>
<keyword evidence="3" id="KW-0378">Hydrolase</keyword>
<gene>
    <name evidence="6" type="ORF">FZC76_13390</name>
</gene>
<dbReference type="InterPro" id="IPR051202">
    <property type="entry name" value="Peptidase_C40"/>
</dbReference>
<evidence type="ECO:0000256" key="3">
    <source>
        <dbReference type="ARBA" id="ARBA00022801"/>
    </source>
</evidence>
<dbReference type="Proteomes" id="UP000322524">
    <property type="component" value="Unassembled WGS sequence"/>
</dbReference>
<name>A0A5D4SZ27_9BACI</name>
<dbReference type="PROSITE" id="PS51935">
    <property type="entry name" value="NLPC_P60"/>
    <property type="match status" value="1"/>
</dbReference>
<evidence type="ECO:0000256" key="2">
    <source>
        <dbReference type="ARBA" id="ARBA00022670"/>
    </source>
</evidence>
<dbReference type="Pfam" id="PF00877">
    <property type="entry name" value="NLPC_P60"/>
    <property type="match status" value="1"/>
</dbReference>
<comment type="caution">
    <text evidence="6">The sequence shown here is derived from an EMBL/GenBank/DDBJ whole genome shotgun (WGS) entry which is preliminary data.</text>
</comment>
<proteinExistence type="inferred from homology"/>
<protein>
    <submittedName>
        <fullName evidence="6">NlpC/P60 family protein</fullName>
    </submittedName>
</protein>
<comment type="similarity">
    <text evidence="1">Belongs to the peptidase C40 family.</text>
</comment>
<keyword evidence="4" id="KW-0788">Thiol protease</keyword>
<dbReference type="InterPro" id="IPR000064">
    <property type="entry name" value="NLP_P60_dom"/>
</dbReference>
<dbReference type="Gene3D" id="3.90.1720.10">
    <property type="entry name" value="endopeptidase domain like (from Nostoc punctiforme)"/>
    <property type="match status" value="1"/>
</dbReference>
<evidence type="ECO:0000313" key="7">
    <source>
        <dbReference type="Proteomes" id="UP000322524"/>
    </source>
</evidence>
<keyword evidence="2" id="KW-0645">Protease</keyword>
<dbReference type="GO" id="GO:0006508">
    <property type="term" value="P:proteolysis"/>
    <property type="evidence" value="ECO:0007669"/>
    <property type="project" value="UniProtKB-KW"/>
</dbReference>
<sequence length="147" mass="16459">MMKEGVFNMSLQKARRIIKSGMDLLGTPYVFGAHTGETDRFDCSSFVQYVYGAHGIILPRTSRQQYLLGKTVPLSSVRRGDLLFFTTSKRAKLKGLNKIGHVAIFIGNNSILHTSRVEKKVAIASLDPYWRTRLVGARRIIGNSKSK</sequence>
<dbReference type="AlphaFoldDB" id="A0A5D4SZ27"/>
<dbReference type="SUPFAM" id="SSF54001">
    <property type="entry name" value="Cysteine proteinases"/>
    <property type="match status" value="1"/>
</dbReference>
<evidence type="ECO:0000313" key="6">
    <source>
        <dbReference type="EMBL" id="TYS67568.1"/>
    </source>
</evidence>
<dbReference type="PANTHER" id="PTHR47053:SF1">
    <property type="entry name" value="MUREIN DD-ENDOPEPTIDASE MEPH-RELATED"/>
    <property type="match status" value="1"/>
</dbReference>
<evidence type="ECO:0000256" key="1">
    <source>
        <dbReference type="ARBA" id="ARBA00007074"/>
    </source>
</evidence>
<accession>A0A5D4SZ27</accession>
<dbReference type="EMBL" id="VTEV01000005">
    <property type="protein sequence ID" value="TYS67568.1"/>
    <property type="molecule type" value="Genomic_DNA"/>
</dbReference>
<dbReference type="InterPro" id="IPR038765">
    <property type="entry name" value="Papain-like_cys_pep_sf"/>
</dbReference>
<evidence type="ECO:0000259" key="5">
    <source>
        <dbReference type="PROSITE" id="PS51935"/>
    </source>
</evidence>
<dbReference type="PANTHER" id="PTHR47053">
    <property type="entry name" value="MUREIN DD-ENDOPEPTIDASE MEPH-RELATED"/>
    <property type="match status" value="1"/>
</dbReference>
<evidence type="ECO:0000256" key="4">
    <source>
        <dbReference type="ARBA" id="ARBA00022807"/>
    </source>
</evidence>
<feature type="domain" description="NlpC/P60" evidence="5">
    <location>
        <begin position="11"/>
        <end position="141"/>
    </location>
</feature>
<reference evidence="6 7" key="1">
    <citation type="submission" date="2019-08" db="EMBL/GenBank/DDBJ databases">
        <title>Bacillus genomes from the desert of Cuatro Cienegas, Coahuila.</title>
        <authorList>
            <person name="Olmedo-Alvarez G."/>
        </authorList>
    </citation>
    <scope>NUCLEOTIDE SEQUENCE [LARGE SCALE GENOMIC DNA]</scope>
    <source>
        <strain evidence="6 7">CH28_1T</strain>
    </source>
</reference>
<dbReference type="GO" id="GO:0008234">
    <property type="term" value="F:cysteine-type peptidase activity"/>
    <property type="evidence" value="ECO:0007669"/>
    <property type="project" value="UniProtKB-KW"/>
</dbReference>
<organism evidence="6 7">
    <name type="scientific">Sutcliffiella horikoshii</name>
    <dbReference type="NCBI Taxonomy" id="79883"/>
    <lineage>
        <taxon>Bacteria</taxon>
        <taxon>Bacillati</taxon>
        <taxon>Bacillota</taxon>
        <taxon>Bacilli</taxon>
        <taxon>Bacillales</taxon>
        <taxon>Bacillaceae</taxon>
        <taxon>Sutcliffiella</taxon>
    </lineage>
</organism>